<sequence length="101" mass="11720">MKFARLTDQFTGGTEQSYSNAVHTGIYNSKTRSCRFQWRKLQDHESFLLTGFLNLKMQFEIIDAYGYFLTNCMMSPPTRSSCEGRTGDALVKGLFWSRFHN</sequence>
<protein>
    <submittedName>
        <fullName evidence="1">Uncharacterized protein</fullName>
    </submittedName>
</protein>
<dbReference type="Proteomes" id="UP000694240">
    <property type="component" value="Chromosome 10"/>
</dbReference>
<evidence type="ECO:0000313" key="1">
    <source>
        <dbReference type="EMBL" id="KAG7561547.1"/>
    </source>
</evidence>
<comment type="caution">
    <text evidence="1">The sequence shown here is derived from an EMBL/GenBank/DDBJ whole genome shotgun (WGS) entry which is preliminary data.</text>
</comment>
<dbReference type="EMBL" id="JAEFBK010000010">
    <property type="protein sequence ID" value="KAG7561547.1"/>
    <property type="molecule type" value="Genomic_DNA"/>
</dbReference>
<dbReference type="AlphaFoldDB" id="A0A8T1ZQ73"/>
<name>A0A8T1ZQ73_9BRAS</name>
<evidence type="ECO:0000313" key="2">
    <source>
        <dbReference type="Proteomes" id="UP000694240"/>
    </source>
</evidence>
<gene>
    <name evidence="1" type="ORF">ISN45_Aa05g029440</name>
</gene>
<accession>A0A8T1ZQ73</accession>
<organism evidence="1 2">
    <name type="scientific">Arabidopsis thaliana x Arabidopsis arenosa</name>
    <dbReference type="NCBI Taxonomy" id="1240361"/>
    <lineage>
        <taxon>Eukaryota</taxon>
        <taxon>Viridiplantae</taxon>
        <taxon>Streptophyta</taxon>
        <taxon>Embryophyta</taxon>
        <taxon>Tracheophyta</taxon>
        <taxon>Spermatophyta</taxon>
        <taxon>Magnoliopsida</taxon>
        <taxon>eudicotyledons</taxon>
        <taxon>Gunneridae</taxon>
        <taxon>Pentapetalae</taxon>
        <taxon>rosids</taxon>
        <taxon>malvids</taxon>
        <taxon>Brassicales</taxon>
        <taxon>Brassicaceae</taxon>
        <taxon>Camelineae</taxon>
        <taxon>Arabidopsis</taxon>
    </lineage>
</organism>
<reference evidence="1 2" key="1">
    <citation type="submission" date="2020-12" db="EMBL/GenBank/DDBJ databases">
        <title>Concerted genomic and epigenomic changes stabilize Arabidopsis allopolyploids.</title>
        <authorList>
            <person name="Chen Z."/>
        </authorList>
    </citation>
    <scope>NUCLEOTIDE SEQUENCE [LARGE SCALE GENOMIC DNA]</scope>
    <source>
        <strain evidence="1">Allo738</strain>
        <tissue evidence="1">Leaf</tissue>
    </source>
</reference>
<keyword evidence="2" id="KW-1185">Reference proteome</keyword>
<proteinExistence type="predicted"/>